<dbReference type="GO" id="GO:0009103">
    <property type="term" value="P:lipopolysaccharide biosynthetic process"/>
    <property type="evidence" value="ECO:0007669"/>
    <property type="project" value="TreeGrafter"/>
</dbReference>
<dbReference type="KEGG" id="pmet:G4Y79_11470"/>
<dbReference type="PANTHER" id="PTHR46401:SF2">
    <property type="entry name" value="GLYCOSYLTRANSFERASE WBBK-RELATED"/>
    <property type="match status" value="1"/>
</dbReference>
<dbReference type="Gene3D" id="3.40.50.2000">
    <property type="entry name" value="Glycogen Phosphorylase B"/>
    <property type="match status" value="2"/>
</dbReference>
<name>A0A7S8EDG1_9CHLR</name>
<dbReference type="AlphaFoldDB" id="A0A7S8EDG1"/>
<gene>
    <name evidence="3" type="ORF">G4Y79_11470</name>
</gene>
<dbReference type="SUPFAM" id="SSF53756">
    <property type="entry name" value="UDP-Glycosyltransferase/glycogen phosphorylase"/>
    <property type="match status" value="1"/>
</dbReference>
<dbReference type="EMBL" id="CP062983">
    <property type="protein sequence ID" value="QPC84955.1"/>
    <property type="molecule type" value="Genomic_DNA"/>
</dbReference>
<organism evidence="3 4">
    <name type="scientific">Phototrophicus methaneseepsis</name>
    <dbReference type="NCBI Taxonomy" id="2710758"/>
    <lineage>
        <taxon>Bacteria</taxon>
        <taxon>Bacillati</taxon>
        <taxon>Chloroflexota</taxon>
        <taxon>Candidatus Thermofontia</taxon>
        <taxon>Phototrophicales</taxon>
        <taxon>Phototrophicaceae</taxon>
        <taxon>Phototrophicus</taxon>
    </lineage>
</organism>
<evidence type="ECO:0000313" key="3">
    <source>
        <dbReference type="EMBL" id="QPC84955.1"/>
    </source>
</evidence>
<proteinExistence type="predicted"/>
<dbReference type="Proteomes" id="UP000594468">
    <property type="component" value="Chromosome"/>
</dbReference>
<accession>A0A7S8EDG1</accession>
<keyword evidence="4" id="KW-1185">Reference proteome</keyword>
<dbReference type="Pfam" id="PF00534">
    <property type="entry name" value="Glycos_transf_1"/>
    <property type="match status" value="1"/>
</dbReference>
<evidence type="ECO:0000313" key="4">
    <source>
        <dbReference type="Proteomes" id="UP000594468"/>
    </source>
</evidence>
<evidence type="ECO:0000256" key="1">
    <source>
        <dbReference type="ARBA" id="ARBA00022679"/>
    </source>
</evidence>
<dbReference type="GO" id="GO:0016757">
    <property type="term" value="F:glycosyltransferase activity"/>
    <property type="evidence" value="ECO:0007669"/>
    <property type="project" value="InterPro"/>
</dbReference>
<protein>
    <submittedName>
        <fullName evidence="3">Glycosyltransferase</fullName>
    </submittedName>
</protein>
<dbReference type="InterPro" id="IPR001296">
    <property type="entry name" value="Glyco_trans_1"/>
</dbReference>
<sequence length="403" mass="45100">MRIALVSTYPPSKGSLNEYAFHFVNHLRQKPEVSEVIILADELPDGQVYPADDESKNQATLRIRPCWRFGAWNNALRIQQACKAYRPDVVLMNLQFATFADKRIPGALGLLTPWLVKSTGPLTAILLHNIMETVDLNKAGFGGNPIIERVTRLAGNLFTRMMLKADLVAVTIPKYVDILTNKYHVNHVVLAPHGSFEDIPTPDYDLPDGPLQIMTFGKFGTYKKVEALIEAFEILQKTHEQPLELVIAGTDSPNTRGYLKDVQQQYAHVGNVRFTGYVAEEDVPRIFKEAAVVVFPYNSTTGSSGVLHQAGSYGKAVALPNLGDLAELVQEEGYTGEFFQPDEPESMAQSIARFLDDPRYRKQVAFRNYTAASGLPMSEVVDWYLLHFERLLRNRQSMPIAAT</sequence>
<dbReference type="PANTHER" id="PTHR46401">
    <property type="entry name" value="GLYCOSYLTRANSFERASE WBBK-RELATED"/>
    <property type="match status" value="1"/>
</dbReference>
<evidence type="ECO:0000259" key="2">
    <source>
        <dbReference type="Pfam" id="PF00534"/>
    </source>
</evidence>
<reference evidence="3 4" key="1">
    <citation type="submission" date="2020-02" db="EMBL/GenBank/DDBJ databases">
        <authorList>
            <person name="Zheng R.K."/>
            <person name="Sun C.M."/>
        </authorList>
    </citation>
    <scope>NUCLEOTIDE SEQUENCE [LARGE SCALE GENOMIC DNA]</scope>
    <source>
        <strain evidence="4">rifampicinis</strain>
    </source>
</reference>
<keyword evidence="1 3" id="KW-0808">Transferase</keyword>
<dbReference type="RefSeq" id="WP_195173018.1">
    <property type="nucleotide sequence ID" value="NZ_CP062983.1"/>
</dbReference>
<feature type="domain" description="Glycosyl transferase family 1" evidence="2">
    <location>
        <begin position="205"/>
        <end position="364"/>
    </location>
</feature>